<sequence>MPPRLNLWCFTIVPPPQPPRRPRSTPPSPARSRRLPPSRIARASADAPTRPCSWTPRVDPSEIVAGIPSAVFACRHHRHRPPLQRRHPLVCQFRRPRFT</sequence>
<feature type="region of interest" description="Disordered" evidence="1">
    <location>
        <begin position="12"/>
        <end position="55"/>
    </location>
</feature>
<dbReference type="EMBL" id="GBRH01272291">
    <property type="protein sequence ID" value="JAD25604.1"/>
    <property type="molecule type" value="Transcribed_RNA"/>
</dbReference>
<name>A0A0A8YGY2_ARUDO</name>
<reference evidence="2" key="2">
    <citation type="journal article" date="2015" name="Data Brief">
        <title>Shoot transcriptome of the giant reed, Arundo donax.</title>
        <authorList>
            <person name="Barrero R.A."/>
            <person name="Guerrero F.D."/>
            <person name="Moolhuijzen P."/>
            <person name="Goolsby J.A."/>
            <person name="Tidwell J."/>
            <person name="Bellgard S.E."/>
            <person name="Bellgard M.I."/>
        </authorList>
    </citation>
    <scope>NUCLEOTIDE SEQUENCE</scope>
    <source>
        <tissue evidence="2">Shoot tissue taken approximately 20 cm above the soil surface</tissue>
    </source>
</reference>
<accession>A0A0A8YGY2</accession>
<dbReference type="AlphaFoldDB" id="A0A0A8YGY2"/>
<organism evidence="2">
    <name type="scientific">Arundo donax</name>
    <name type="common">Giant reed</name>
    <name type="synonym">Donax arundinaceus</name>
    <dbReference type="NCBI Taxonomy" id="35708"/>
    <lineage>
        <taxon>Eukaryota</taxon>
        <taxon>Viridiplantae</taxon>
        <taxon>Streptophyta</taxon>
        <taxon>Embryophyta</taxon>
        <taxon>Tracheophyta</taxon>
        <taxon>Spermatophyta</taxon>
        <taxon>Magnoliopsida</taxon>
        <taxon>Liliopsida</taxon>
        <taxon>Poales</taxon>
        <taxon>Poaceae</taxon>
        <taxon>PACMAD clade</taxon>
        <taxon>Arundinoideae</taxon>
        <taxon>Arundineae</taxon>
        <taxon>Arundo</taxon>
    </lineage>
</organism>
<evidence type="ECO:0000256" key="1">
    <source>
        <dbReference type="SAM" id="MobiDB-lite"/>
    </source>
</evidence>
<evidence type="ECO:0000313" key="2">
    <source>
        <dbReference type="EMBL" id="JAD25604.1"/>
    </source>
</evidence>
<protein>
    <submittedName>
        <fullName evidence="2">Uncharacterized protein</fullName>
    </submittedName>
</protein>
<reference evidence="2" key="1">
    <citation type="submission" date="2014-09" db="EMBL/GenBank/DDBJ databases">
        <authorList>
            <person name="Magalhaes I.L.F."/>
            <person name="Oliveira U."/>
            <person name="Santos F.R."/>
            <person name="Vidigal T.H.D.A."/>
            <person name="Brescovit A.D."/>
            <person name="Santos A.J."/>
        </authorList>
    </citation>
    <scope>NUCLEOTIDE SEQUENCE</scope>
    <source>
        <tissue evidence="2">Shoot tissue taken approximately 20 cm above the soil surface</tissue>
    </source>
</reference>
<proteinExistence type="predicted"/>
<feature type="compositionally biased region" description="Pro residues" evidence="1">
    <location>
        <begin position="13"/>
        <end position="29"/>
    </location>
</feature>